<protein>
    <recommendedName>
        <fullName evidence="2">DUF4015 domain-containing protein</fullName>
    </recommendedName>
</protein>
<accession>A0A6V7REK9</accession>
<feature type="region of interest" description="Disordered" evidence="1">
    <location>
        <begin position="36"/>
        <end position="71"/>
    </location>
</feature>
<evidence type="ECO:0000259" key="2">
    <source>
        <dbReference type="Pfam" id="PF13200"/>
    </source>
</evidence>
<proteinExistence type="predicted"/>
<comment type="caution">
    <text evidence="3">The sequence shown here is derived from an EMBL/GenBank/DDBJ whole genome shotgun (WGS) entry which is preliminary data.</text>
</comment>
<dbReference type="Proteomes" id="UP000589351">
    <property type="component" value="Unassembled WGS sequence"/>
</dbReference>
<evidence type="ECO:0000256" key="1">
    <source>
        <dbReference type="SAM" id="MobiDB-lite"/>
    </source>
</evidence>
<dbReference type="RefSeq" id="WP_185125429.1">
    <property type="nucleotide sequence ID" value="NZ_CAJEWD010000006.1"/>
</dbReference>
<dbReference type="Pfam" id="PF13200">
    <property type="entry name" value="DUF4015"/>
    <property type="match status" value="1"/>
</dbReference>
<dbReference type="InterPro" id="IPR025275">
    <property type="entry name" value="DUF4015"/>
</dbReference>
<gene>
    <name evidence="3" type="ORF">JEODO184_00900</name>
</gene>
<name>A0A6V7REK9_9STAP</name>
<evidence type="ECO:0000313" key="3">
    <source>
        <dbReference type="EMBL" id="CAD2075572.1"/>
    </source>
</evidence>
<dbReference type="EMBL" id="CAJEWD010000006">
    <property type="protein sequence ID" value="CAD2075572.1"/>
    <property type="molecule type" value="Genomic_DNA"/>
</dbReference>
<reference evidence="3 4" key="1">
    <citation type="submission" date="2020-07" db="EMBL/GenBank/DDBJ databases">
        <authorList>
            <person name="Criscuolo A."/>
        </authorList>
    </citation>
    <scope>NUCLEOTIDE SEQUENCE [LARGE SCALE GENOMIC DNA]</scope>
    <source>
        <strain evidence="3">CIP111649</strain>
    </source>
</reference>
<evidence type="ECO:0000313" key="4">
    <source>
        <dbReference type="Proteomes" id="UP000589351"/>
    </source>
</evidence>
<feature type="compositionally biased region" description="Basic and acidic residues" evidence="1">
    <location>
        <begin position="57"/>
        <end position="70"/>
    </location>
</feature>
<dbReference type="Gene3D" id="3.20.20.80">
    <property type="entry name" value="Glycosidases"/>
    <property type="match status" value="1"/>
</dbReference>
<sequence length="442" mass="49448">MTTKNFLILVGSILVVLFILLGFAVKAEFGSDDEVAEVSEEQAQEQKTEEKEETEEQEKNTEKQEEKAKENVATINRPELKLREGNLYNAENNSVFEYQSGVDIPYPDDGVKGIYVTAFSAGGDRMQSLIDLVNNTALNSMVIDVKEDVGDIMMPLDSENDTAKSHMQDYIDGENLLNQMEENEIYPIGRIVVFKDTRLANDRPDLSFLNSDGTVWQNGNGESFVNPFLKEVWDYNIDIAIEAAKLGFKEIQFDYVRFPEAFETMSGELEYDLGEYDAEGADEVQNRVNAVTDFVSYAKQKLEPYGVEVSVDVFGYAATQREAPGIGQNFSQISSNVDVISSMIYPSHWGAGAFGYDAPDLEPYNVINDYMAVENEVLGALEDPPQSRPWLQDFTASYLGPGNYLDYGASEVEAQIQALKDNGVEEYLLWDSGNTYSEGVNY</sequence>
<feature type="domain" description="DUF4015" evidence="2">
    <location>
        <begin position="113"/>
        <end position="436"/>
    </location>
</feature>
<dbReference type="AlphaFoldDB" id="A0A6V7REK9"/>
<keyword evidence="4" id="KW-1185">Reference proteome</keyword>
<organism evidence="3 4">
    <name type="scientific">Jeotgalicoccus meleagridis</name>
    <dbReference type="NCBI Taxonomy" id="2759181"/>
    <lineage>
        <taxon>Bacteria</taxon>
        <taxon>Bacillati</taxon>
        <taxon>Bacillota</taxon>
        <taxon>Bacilli</taxon>
        <taxon>Bacillales</taxon>
        <taxon>Staphylococcaceae</taxon>
        <taxon>Jeotgalicoccus</taxon>
    </lineage>
</organism>